<comment type="subcellular location">
    <subcellularLocation>
        <location evidence="1">Cell membrane</location>
        <topology evidence="1">Multi-pass membrane protein</topology>
    </subcellularLocation>
</comment>
<dbReference type="SUPFAM" id="SSF103473">
    <property type="entry name" value="MFS general substrate transporter"/>
    <property type="match status" value="1"/>
</dbReference>
<evidence type="ECO:0000256" key="2">
    <source>
        <dbReference type="ARBA" id="ARBA00022475"/>
    </source>
</evidence>
<dbReference type="PANTHER" id="PTHR23513">
    <property type="entry name" value="INTEGRAL MEMBRANE EFFLUX PROTEIN-RELATED"/>
    <property type="match status" value="1"/>
</dbReference>
<feature type="transmembrane region" description="Helical" evidence="6">
    <location>
        <begin position="125"/>
        <end position="143"/>
    </location>
</feature>
<dbReference type="InterPro" id="IPR036259">
    <property type="entry name" value="MFS_trans_sf"/>
</dbReference>
<evidence type="ECO:0000256" key="6">
    <source>
        <dbReference type="SAM" id="Phobius"/>
    </source>
</evidence>
<sequence>MVLTNEIKRYKLFFTLKKFLTVVVILLSVLKNKNFLFLFWGRFVTNIGDSIYSVASMWLVFELTKSSFYTGIAGALILLPSMFEFLVGPLVDKWKLKSIMVYTQLLQAILISLVPISYFLGFLNVWLVIIVMFLATCIEQIVYPAQQSAIPKILENKDLVSGNSLMTFAYQGTDIILIGISGLLISYLGAINIFIINVFTFIVACLLFRSLKLSQAEKQKKLEENTFKFKINEYLKELNLGRKFIMNSIIPKIIFPLAIVNFIFGMITAIMPEFSLNIGGEKYYGYFLATMSIAMLVGALLSNFFSKYPLGLFTIIGFLISSVAWFLSYWIQSPVFTVLFFGLAFIPISSVNILITSTLQGLIPEDMIGKVFAWYSSITALFVPIGSFIGGTLASTIGIDNIYGLGSVALLSISVYWLSHPIMRKIPQQMNIKADDYGLSNQKNFQK</sequence>
<dbReference type="PANTHER" id="PTHR23513:SF6">
    <property type="entry name" value="MAJOR FACILITATOR SUPERFAMILY ASSOCIATED DOMAIN-CONTAINING PROTEIN"/>
    <property type="match status" value="1"/>
</dbReference>
<dbReference type="InterPro" id="IPR011701">
    <property type="entry name" value="MFS"/>
</dbReference>
<feature type="transmembrane region" description="Helical" evidence="6">
    <location>
        <begin position="99"/>
        <end position="119"/>
    </location>
</feature>
<keyword evidence="2" id="KW-1003">Cell membrane</keyword>
<keyword evidence="4 6" id="KW-1133">Transmembrane helix</keyword>
<dbReference type="Pfam" id="PF07690">
    <property type="entry name" value="MFS_1"/>
    <property type="match status" value="1"/>
</dbReference>
<feature type="transmembrane region" description="Helical" evidence="6">
    <location>
        <begin position="253"/>
        <end position="271"/>
    </location>
</feature>
<feature type="transmembrane region" description="Helical" evidence="6">
    <location>
        <begin position="283"/>
        <end position="305"/>
    </location>
</feature>
<feature type="transmembrane region" description="Helical" evidence="6">
    <location>
        <begin position="12"/>
        <end position="30"/>
    </location>
</feature>
<feature type="transmembrane region" description="Helical" evidence="6">
    <location>
        <begin position="67"/>
        <end position="87"/>
    </location>
</feature>
<dbReference type="Gene3D" id="1.20.1250.20">
    <property type="entry name" value="MFS general substrate transporter like domains"/>
    <property type="match status" value="1"/>
</dbReference>
<evidence type="ECO:0000256" key="1">
    <source>
        <dbReference type="ARBA" id="ARBA00004651"/>
    </source>
</evidence>
<accession>A0AAX1ZZ36</accession>
<proteinExistence type="predicted"/>
<dbReference type="EMBL" id="SBBW01000055">
    <property type="protein sequence ID" value="RWU09722.1"/>
    <property type="molecule type" value="Genomic_DNA"/>
</dbReference>
<feature type="transmembrane region" description="Helical" evidence="6">
    <location>
        <begin position="312"/>
        <end position="331"/>
    </location>
</feature>
<evidence type="ECO:0000313" key="8">
    <source>
        <dbReference type="Proteomes" id="UP000286434"/>
    </source>
</evidence>
<feature type="transmembrane region" description="Helical" evidence="6">
    <location>
        <begin position="337"/>
        <end position="359"/>
    </location>
</feature>
<feature type="transmembrane region" description="Helical" evidence="6">
    <location>
        <begin position="37"/>
        <end position="61"/>
    </location>
</feature>
<comment type="caution">
    <text evidence="7">The sequence shown here is derived from an EMBL/GenBank/DDBJ whole genome shotgun (WGS) entry which is preliminary data.</text>
</comment>
<evidence type="ECO:0000256" key="4">
    <source>
        <dbReference type="ARBA" id="ARBA00022989"/>
    </source>
</evidence>
<keyword evidence="3 6" id="KW-0812">Transmembrane</keyword>
<keyword evidence="5 6" id="KW-0472">Membrane</keyword>
<organism evidence="7 8">
    <name type="scientific">Anoxybacillus flavithermus</name>
    <dbReference type="NCBI Taxonomy" id="33934"/>
    <lineage>
        <taxon>Bacteria</taxon>
        <taxon>Bacillati</taxon>
        <taxon>Bacillota</taxon>
        <taxon>Bacilli</taxon>
        <taxon>Bacillales</taxon>
        <taxon>Anoxybacillaceae</taxon>
        <taxon>Anoxybacillus</taxon>
    </lineage>
</organism>
<evidence type="ECO:0000313" key="7">
    <source>
        <dbReference type="EMBL" id="RWU09722.1"/>
    </source>
</evidence>
<dbReference type="CDD" id="cd06173">
    <property type="entry name" value="MFS_MefA_like"/>
    <property type="match status" value="1"/>
</dbReference>
<protein>
    <submittedName>
        <fullName evidence="7">MFS transporter</fullName>
    </submittedName>
</protein>
<feature type="transmembrane region" description="Helical" evidence="6">
    <location>
        <begin position="402"/>
        <end position="419"/>
    </location>
</feature>
<dbReference type="Proteomes" id="UP000286434">
    <property type="component" value="Unassembled WGS sequence"/>
</dbReference>
<feature type="transmembrane region" description="Helical" evidence="6">
    <location>
        <begin position="371"/>
        <end position="390"/>
    </location>
</feature>
<dbReference type="GO" id="GO:0022857">
    <property type="term" value="F:transmembrane transporter activity"/>
    <property type="evidence" value="ECO:0007669"/>
    <property type="project" value="InterPro"/>
</dbReference>
<dbReference type="GO" id="GO:0005886">
    <property type="term" value="C:plasma membrane"/>
    <property type="evidence" value="ECO:0007669"/>
    <property type="project" value="UniProtKB-SubCell"/>
</dbReference>
<evidence type="ECO:0000256" key="3">
    <source>
        <dbReference type="ARBA" id="ARBA00022692"/>
    </source>
</evidence>
<dbReference type="AlphaFoldDB" id="A0AAX1ZZ36"/>
<gene>
    <name evidence="7" type="ORF">EA138_11265</name>
</gene>
<feature type="transmembrane region" description="Helical" evidence="6">
    <location>
        <begin position="191"/>
        <end position="211"/>
    </location>
</feature>
<reference evidence="7 8" key="1">
    <citation type="submission" date="2019-01" db="EMBL/GenBank/DDBJ databases">
        <title>Anoxybacillus flavithermus in powdered infant formula.</title>
        <authorList>
            <person name="Rhee M.S."/>
            <person name="Choi I.-G."/>
            <person name="Cho T.J."/>
            <person name="Park B."/>
        </authorList>
    </citation>
    <scope>NUCLEOTIDE SEQUENCE [LARGE SCALE GENOMIC DNA]</scope>
    <source>
        <strain evidence="7 8">FHS-PPAM212</strain>
    </source>
</reference>
<evidence type="ECO:0000256" key="5">
    <source>
        <dbReference type="ARBA" id="ARBA00023136"/>
    </source>
</evidence>
<name>A0AAX1ZZ36_9BACL</name>